<organism evidence="2 3">
    <name type="scientific">Neisseria meningitidis</name>
    <dbReference type="NCBI Taxonomy" id="487"/>
    <lineage>
        <taxon>Bacteria</taxon>
        <taxon>Pseudomonadati</taxon>
        <taxon>Pseudomonadota</taxon>
        <taxon>Betaproteobacteria</taxon>
        <taxon>Neisseriales</taxon>
        <taxon>Neisseriaceae</taxon>
        <taxon>Neisseria</taxon>
    </lineage>
</organism>
<evidence type="ECO:0000313" key="2">
    <source>
        <dbReference type="EMBL" id="RQJ64290.1"/>
    </source>
</evidence>
<feature type="chain" id="PRO_5043190418" description="Lipoprotein" evidence="1">
    <location>
        <begin position="23"/>
        <end position="99"/>
    </location>
</feature>
<keyword evidence="1" id="KW-0732">Signal</keyword>
<feature type="signal peptide" evidence="1">
    <location>
        <begin position="1"/>
        <end position="22"/>
    </location>
</feature>
<evidence type="ECO:0000313" key="3">
    <source>
        <dbReference type="Proteomes" id="UP000283829"/>
    </source>
</evidence>
<evidence type="ECO:0008006" key="4">
    <source>
        <dbReference type="Google" id="ProtNLM"/>
    </source>
</evidence>
<dbReference type="AlphaFoldDB" id="A0A425BC94"/>
<protein>
    <recommendedName>
        <fullName evidence="4">Lipoprotein</fullName>
    </recommendedName>
</protein>
<proteinExistence type="predicted"/>
<accession>A0A425BC94</accession>
<dbReference type="RefSeq" id="WP_002238274.1">
    <property type="nucleotide sequence ID" value="NZ_FETX01000035.1"/>
</dbReference>
<name>A0A425BC94_NEIME</name>
<dbReference type="EMBL" id="NWXB01000033">
    <property type="protein sequence ID" value="RQJ64290.1"/>
    <property type="molecule type" value="Genomic_DNA"/>
</dbReference>
<reference evidence="2 3" key="1">
    <citation type="submission" date="2017-09" db="EMBL/GenBank/DDBJ databases">
        <title>Phenotypic and genotypic characterization of Colombian isolates of Neisseria meningitidis recovered from invasive disease.</title>
        <authorList>
            <person name="Duarte C."/>
            <person name="Gabastou J.M."/>
            <person name="Moreno J."/>
        </authorList>
    </citation>
    <scope>NUCLEOTIDE SEQUENCE [LARGE SCALE GENOMIC DNA]</scope>
    <source>
        <strain evidence="2 3">INS-Nm1124</strain>
    </source>
</reference>
<gene>
    <name evidence="2" type="ORF">COI09_11325</name>
</gene>
<comment type="caution">
    <text evidence="2">The sequence shown here is derived from an EMBL/GenBank/DDBJ whole genome shotgun (WGS) entry which is preliminary data.</text>
</comment>
<dbReference type="Proteomes" id="UP000283829">
    <property type="component" value="Unassembled WGS sequence"/>
</dbReference>
<sequence length="99" mass="11345">MKKKLSKYSLFLSSVFCLTACATTLLGTVVVGTALYGTSSNWTTTDKEHQEIMNCLDKALVKLNIYFENDEEKYKNKTVMDIYYQCIKNPNYVVTHNNL</sequence>
<evidence type="ECO:0000256" key="1">
    <source>
        <dbReference type="SAM" id="SignalP"/>
    </source>
</evidence>